<keyword evidence="2 4" id="KW-0863">Zinc-finger</keyword>
<dbReference type="EMBL" id="GBHO01028279">
    <property type="protein sequence ID" value="JAG15325.1"/>
    <property type="molecule type" value="Transcribed_RNA"/>
</dbReference>
<organism evidence="9">
    <name type="scientific">Lygus hesperus</name>
    <name type="common">Western plant bug</name>
    <dbReference type="NCBI Taxonomy" id="30085"/>
    <lineage>
        <taxon>Eukaryota</taxon>
        <taxon>Metazoa</taxon>
        <taxon>Ecdysozoa</taxon>
        <taxon>Arthropoda</taxon>
        <taxon>Hexapoda</taxon>
        <taxon>Insecta</taxon>
        <taxon>Pterygota</taxon>
        <taxon>Neoptera</taxon>
        <taxon>Paraneoptera</taxon>
        <taxon>Hemiptera</taxon>
        <taxon>Heteroptera</taxon>
        <taxon>Panheteroptera</taxon>
        <taxon>Cimicomorpha</taxon>
        <taxon>Miridae</taxon>
        <taxon>Mirini</taxon>
        <taxon>Lygus</taxon>
    </lineage>
</organism>
<accession>A0A0A9XE01</accession>
<evidence type="ECO:0000256" key="1">
    <source>
        <dbReference type="ARBA" id="ARBA00022723"/>
    </source>
</evidence>
<evidence type="ECO:0000256" key="3">
    <source>
        <dbReference type="ARBA" id="ARBA00022833"/>
    </source>
</evidence>
<evidence type="ECO:0000259" key="7">
    <source>
        <dbReference type="PROSITE" id="PS50089"/>
    </source>
</evidence>
<sequence length="673" mass="76800">MPEVSPEDNISCPPELENLVKCVFCETNLTQDADVILGAQLLVCFHSVCKKCVDGWNESDKKSCPVCKFEVPKDVLPNKLLQEMVEKPHSESTRNGMCGMHNDTQASRWCHQCSSLVCDECVENHYKLKATSTHNLVDATGVIPTSDESLVEYRCKLHPTLQFDIFCLKCEMMTCRDCQLEHHRQHNEYEFIADHCKQFKDKLLEIQERICQSENTLEVAKQLAEKMEKDLLSSKEKVHKEITTLQQLLVRVVNDRCKELITKLNSKIDDEIRGNAEKIKATYLHLTPLRHCLQIVDLMLSKASDNTIIYSKKHLGKCFELYRRINIQVPNQDVRNHYYFEKGENLDNLVLQIKNIGELKTEVKHEGKADVYLPILEKFKLLNRRENNQKPTEKPLNPPARIQLRQDLQSPEGIKSMERVSTDSRTSASPEVGVMPHWHTPQGPPVLKVNKQTAPVAHPVLQTNIQLPQPQLQLPCSTVQVSTSAGCSITPIPPPQQNCPSLRRLLPQDTSAPAKKLVPCEVPQQKGPPVTMPAQPVQQKHPQFSYLTSQPVQTRTYQSTVFHQPSDPPRQLELQNMLGRNNVTLTPATPCAQVVALSQQQQMQQQQQLFQQQQLQQQQLQQQQQQLQQQQPSQQQPPPSYQAYSQQQIITYSGLQNITTYFPGSTHNPYPQL</sequence>
<reference evidence="9" key="1">
    <citation type="journal article" date="2014" name="PLoS ONE">
        <title>Transcriptome-Based Identification of ABC Transporters in the Western Tarnished Plant Bug Lygus hesperus.</title>
        <authorList>
            <person name="Hull J.J."/>
            <person name="Chaney K."/>
            <person name="Geib S.M."/>
            <person name="Fabrick J.A."/>
            <person name="Brent C.S."/>
            <person name="Walsh D."/>
            <person name="Lavine L.C."/>
        </authorList>
    </citation>
    <scope>NUCLEOTIDE SEQUENCE</scope>
</reference>
<dbReference type="GO" id="GO:0061630">
    <property type="term" value="F:ubiquitin protein ligase activity"/>
    <property type="evidence" value="ECO:0007669"/>
    <property type="project" value="TreeGrafter"/>
</dbReference>
<dbReference type="Gene3D" id="3.30.160.60">
    <property type="entry name" value="Classic Zinc Finger"/>
    <property type="match status" value="1"/>
</dbReference>
<dbReference type="InterPro" id="IPR001841">
    <property type="entry name" value="Znf_RING"/>
</dbReference>
<dbReference type="PROSITE" id="PS50119">
    <property type="entry name" value="ZF_BBOX"/>
    <property type="match status" value="2"/>
</dbReference>
<keyword evidence="3" id="KW-0862">Zinc</keyword>
<keyword evidence="1" id="KW-0479">Metal-binding</keyword>
<feature type="domain" description="B box-type" evidence="8">
    <location>
        <begin position="155"/>
        <end position="191"/>
    </location>
</feature>
<dbReference type="SUPFAM" id="SSF57850">
    <property type="entry name" value="RING/U-box"/>
    <property type="match status" value="1"/>
</dbReference>
<evidence type="ECO:0000256" key="2">
    <source>
        <dbReference type="ARBA" id="ARBA00022771"/>
    </source>
</evidence>
<evidence type="ECO:0000259" key="8">
    <source>
        <dbReference type="PROSITE" id="PS50119"/>
    </source>
</evidence>
<dbReference type="SMART" id="SM00184">
    <property type="entry name" value="RING"/>
    <property type="match status" value="1"/>
</dbReference>
<dbReference type="EMBL" id="GBHO01028276">
    <property type="protein sequence ID" value="JAG15328.1"/>
    <property type="molecule type" value="Transcribed_RNA"/>
</dbReference>
<evidence type="ECO:0000313" key="9">
    <source>
        <dbReference type="EMBL" id="JAG15325.1"/>
    </source>
</evidence>
<evidence type="ECO:0000313" key="10">
    <source>
        <dbReference type="EMBL" id="JAG15328.1"/>
    </source>
</evidence>
<dbReference type="AlphaFoldDB" id="A0A0A9XE01"/>
<protein>
    <submittedName>
        <fullName evidence="9">E3 ubiquitin-protein ligase TRIM33</fullName>
    </submittedName>
</protein>
<feature type="coiled-coil region" evidence="5">
    <location>
        <begin position="603"/>
        <end position="630"/>
    </location>
</feature>
<dbReference type="InterPro" id="IPR013083">
    <property type="entry name" value="Znf_RING/FYVE/PHD"/>
</dbReference>
<dbReference type="PROSITE" id="PS50089">
    <property type="entry name" value="ZF_RING_2"/>
    <property type="match status" value="1"/>
</dbReference>
<dbReference type="Pfam" id="PF00097">
    <property type="entry name" value="zf-C3HC4"/>
    <property type="match status" value="1"/>
</dbReference>
<dbReference type="Pfam" id="PF00643">
    <property type="entry name" value="zf-B_box"/>
    <property type="match status" value="1"/>
</dbReference>
<keyword evidence="5" id="KW-0175">Coiled coil</keyword>
<dbReference type="GO" id="GO:0008270">
    <property type="term" value="F:zinc ion binding"/>
    <property type="evidence" value="ECO:0007669"/>
    <property type="project" value="UniProtKB-KW"/>
</dbReference>
<proteinExistence type="predicted"/>
<reference evidence="9" key="2">
    <citation type="submission" date="2014-07" db="EMBL/GenBank/DDBJ databases">
        <authorList>
            <person name="Hull J."/>
        </authorList>
    </citation>
    <scope>NUCLEOTIDE SEQUENCE</scope>
</reference>
<dbReference type="InterPro" id="IPR047153">
    <property type="entry name" value="TRIM45/56/19-like"/>
</dbReference>
<evidence type="ECO:0000256" key="4">
    <source>
        <dbReference type="PROSITE-ProRule" id="PRU00024"/>
    </source>
</evidence>
<dbReference type="PANTHER" id="PTHR25462:SF304">
    <property type="entry name" value="BONUS, ISOFORM C"/>
    <property type="match status" value="1"/>
</dbReference>
<feature type="region of interest" description="Disordered" evidence="6">
    <location>
        <begin position="406"/>
        <end position="437"/>
    </location>
</feature>
<evidence type="ECO:0000256" key="5">
    <source>
        <dbReference type="SAM" id="Coils"/>
    </source>
</evidence>
<name>A0A0A9XE01_LYGHE</name>
<dbReference type="InterPro" id="IPR000315">
    <property type="entry name" value="Znf_B-box"/>
</dbReference>
<dbReference type="SUPFAM" id="SSF57845">
    <property type="entry name" value="B-box zinc-binding domain"/>
    <property type="match status" value="1"/>
</dbReference>
<dbReference type="InterPro" id="IPR017907">
    <property type="entry name" value="Znf_RING_CS"/>
</dbReference>
<dbReference type="InterPro" id="IPR018957">
    <property type="entry name" value="Znf_C3HC4_RING-type"/>
</dbReference>
<dbReference type="PROSITE" id="PS00518">
    <property type="entry name" value="ZF_RING_1"/>
    <property type="match status" value="1"/>
</dbReference>
<evidence type="ECO:0000256" key="6">
    <source>
        <dbReference type="SAM" id="MobiDB-lite"/>
    </source>
</evidence>
<feature type="region of interest" description="Disordered" evidence="6">
    <location>
        <begin position="521"/>
        <end position="540"/>
    </location>
</feature>
<dbReference type="PANTHER" id="PTHR25462">
    <property type="entry name" value="BONUS, ISOFORM C-RELATED"/>
    <property type="match status" value="1"/>
</dbReference>
<feature type="domain" description="B box-type" evidence="8">
    <location>
        <begin position="93"/>
        <end position="139"/>
    </location>
</feature>
<feature type="domain" description="RING-type" evidence="7">
    <location>
        <begin position="22"/>
        <end position="68"/>
    </location>
</feature>
<dbReference type="Gene3D" id="3.30.40.10">
    <property type="entry name" value="Zinc/RING finger domain, C3HC4 (zinc finger)"/>
    <property type="match status" value="1"/>
</dbReference>
<gene>
    <name evidence="9" type="primary">trim33_1</name>
    <name evidence="10" type="synonym">trim33_3</name>
    <name evidence="10" type="ORF">CM83_38556</name>
    <name evidence="9" type="ORF">CM83_38559</name>
</gene>